<dbReference type="InterPro" id="IPR050093">
    <property type="entry name" value="ABC_SmlMolc_Importer"/>
</dbReference>
<dbReference type="Gene3D" id="3.40.50.300">
    <property type="entry name" value="P-loop containing nucleotide triphosphate hydrolases"/>
    <property type="match status" value="1"/>
</dbReference>
<evidence type="ECO:0000313" key="11">
    <source>
        <dbReference type="EMBL" id="REF29185.1"/>
    </source>
</evidence>
<feature type="domain" description="ABC transporter" evidence="10">
    <location>
        <begin position="5"/>
        <end position="235"/>
    </location>
</feature>
<evidence type="ECO:0000256" key="9">
    <source>
        <dbReference type="ARBA" id="ARBA00066388"/>
    </source>
</evidence>
<evidence type="ECO:0000256" key="7">
    <source>
        <dbReference type="ARBA" id="ARBA00023065"/>
    </source>
</evidence>
<keyword evidence="6" id="KW-0408">Iron</keyword>
<dbReference type="OrthoDB" id="3180400at2"/>
<dbReference type="PANTHER" id="PTHR42781:SF4">
    <property type="entry name" value="SPERMIDINE_PUTRESCINE IMPORT ATP-BINDING PROTEIN POTA"/>
    <property type="match status" value="1"/>
</dbReference>
<dbReference type="InterPro" id="IPR015853">
    <property type="entry name" value="ABC_transpr_FbpC"/>
</dbReference>
<dbReference type="InterPro" id="IPR017871">
    <property type="entry name" value="ABC_transporter-like_CS"/>
</dbReference>
<dbReference type="InterPro" id="IPR003439">
    <property type="entry name" value="ABC_transporter-like_ATP-bd"/>
</dbReference>
<dbReference type="PROSITE" id="PS50893">
    <property type="entry name" value="ABC_TRANSPORTER_2"/>
    <property type="match status" value="1"/>
</dbReference>
<dbReference type="SMART" id="SM00382">
    <property type="entry name" value="AAA"/>
    <property type="match status" value="1"/>
</dbReference>
<comment type="caution">
    <text evidence="11">The sequence shown here is derived from an EMBL/GenBank/DDBJ whole genome shotgun (WGS) entry which is preliminary data.</text>
</comment>
<dbReference type="AlphaFoldDB" id="A0A3D9URB4"/>
<evidence type="ECO:0000256" key="1">
    <source>
        <dbReference type="ARBA" id="ARBA00022448"/>
    </source>
</evidence>
<evidence type="ECO:0000256" key="3">
    <source>
        <dbReference type="ARBA" id="ARBA00022496"/>
    </source>
</evidence>
<dbReference type="RefSeq" id="WP_115921330.1">
    <property type="nucleotide sequence ID" value="NZ_QTUA01000001.1"/>
</dbReference>
<evidence type="ECO:0000256" key="2">
    <source>
        <dbReference type="ARBA" id="ARBA00022475"/>
    </source>
</evidence>
<proteinExistence type="predicted"/>
<keyword evidence="7" id="KW-0406">Ion transport</keyword>
<keyword evidence="8" id="KW-0472">Membrane</keyword>
<gene>
    <name evidence="11" type="ORF">DFJ65_0119</name>
</gene>
<dbReference type="FunFam" id="3.40.50.300:FF:000425">
    <property type="entry name" value="Probable ABC transporter, ATP-binding subunit"/>
    <property type="match status" value="1"/>
</dbReference>
<keyword evidence="4" id="KW-0547">Nucleotide-binding</keyword>
<dbReference type="EMBL" id="QTUA01000001">
    <property type="protein sequence ID" value="REF29185.1"/>
    <property type="molecule type" value="Genomic_DNA"/>
</dbReference>
<organism evidence="11 12">
    <name type="scientific">Calidifontibacter indicus</name>
    <dbReference type="NCBI Taxonomy" id="419650"/>
    <lineage>
        <taxon>Bacteria</taxon>
        <taxon>Bacillati</taxon>
        <taxon>Actinomycetota</taxon>
        <taxon>Actinomycetes</taxon>
        <taxon>Micrococcales</taxon>
        <taxon>Dermacoccaceae</taxon>
        <taxon>Calidifontibacter</taxon>
    </lineage>
</organism>
<evidence type="ECO:0000256" key="6">
    <source>
        <dbReference type="ARBA" id="ARBA00023004"/>
    </source>
</evidence>
<dbReference type="Pfam" id="PF00005">
    <property type="entry name" value="ABC_tran"/>
    <property type="match status" value="1"/>
</dbReference>
<protein>
    <recommendedName>
        <fullName evidence="9">ABC-type quaternary amine transporter</fullName>
        <ecNumber evidence="9">7.6.2.9</ecNumber>
    </recommendedName>
</protein>
<keyword evidence="12" id="KW-1185">Reference proteome</keyword>
<keyword evidence="3" id="KW-0410">Iron transport</keyword>
<dbReference type="CDD" id="cd03259">
    <property type="entry name" value="ABC_Carb_Solutes_like"/>
    <property type="match status" value="1"/>
</dbReference>
<dbReference type="GO" id="GO:0016020">
    <property type="term" value="C:membrane"/>
    <property type="evidence" value="ECO:0007669"/>
    <property type="project" value="InterPro"/>
</dbReference>
<evidence type="ECO:0000259" key="10">
    <source>
        <dbReference type="PROSITE" id="PS50893"/>
    </source>
</evidence>
<keyword evidence="5 11" id="KW-0067">ATP-binding</keyword>
<evidence type="ECO:0000256" key="5">
    <source>
        <dbReference type="ARBA" id="ARBA00022840"/>
    </source>
</evidence>
<dbReference type="PANTHER" id="PTHR42781">
    <property type="entry name" value="SPERMIDINE/PUTRESCINE IMPORT ATP-BINDING PROTEIN POTA"/>
    <property type="match status" value="1"/>
</dbReference>
<evidence type="ECO:0000313" key="12">
    <source>
        <dbReference type="Proteomes" id="UP000256253"/>
    </source>
</evidence>
<dbReference type="GO" id="GO:0005524">
    <property type="term" value="F:ATP binding"/>
    <property type="evidence" value="ECO:0007669"/>
    <property type="project" value="UniProtKB-KW"/>
</dbReference>
<dbReference type="Proteomes" id="UP000256253">
    <property type="component" value="Unassembled WGS sequence"/>
</dbReference>
<sequence length="341" mass="35822">MTQGLVVDDVTVRFGEQVAVDAVDLDLAVGQVLSVLGPSGCGKSTLLRVIAGLQTVQSGTVRFAGADVTAVPTHKRGFGLMFQDGQLFDHLDVAGNIAYPLRRQGVSRGDRAARVAELLDLVGLGGYAKRRVSTLSGGQQQRVALARALAPRPRLLLLDEPLSALDRDLRERLAADLRTILVATGTTALLVTHDHDEALTVADRLALMVAGRIVTTGPADKVWHAPVDRTTARLLGYRDEVDAASWSAAGLPQLVGEGSIMLRDNAFRVDADGPLSAQVKESAVRSSGAALRVDMEGVGVVSAVADDPAGLAVGQRVRLVFNPHASARLPVEQSTTADLGA</sequence>
<reference evidence="11 12" key="1">
    <citation type="submission" date="2018-08" db="EMBL/GenBank/DDBJ databases">
        <title>Sequencing the genomes of 1000 actinobacteria strains.</title>
        <authorList>
            <person name="Klenk H.-P."/>
        </authorList>
    </citation>
    <scope>NUCLEOTIDE SEQUENCE [LARGE SCALE GENOMIC DNA]</scope>
    <source>
        <strain evidence="11 12">DSM 22967</strain>
    </source>
</reference>
<dbReference type="InterPro" id="IPR003593">
    <property type="entry name" value="AAA+_ATPase"/>
</dbReference>
<accession>A0A3D9URB4</accession>
<dbReference type="EC" id="7.6.2.9" evidence="9"/>
<dbReference type="GO" id="GO:0015408">
    <property type="term" value="F:ABC-type ferric iron transporter activity"/>
    <property type="evidence" value="ECO:0007669"/>
    <property type="project" value="InterPro"/>
</dbReference>
<evidence type="ECO:0000256" key="4">
    <source>
        <dbReference type="ARBA" id="ARBA00022741"/>
    </source>
</evidence>
<dbReference type="InterPro" id="IPR027417">
    <property type="entry name" value="P-loop_NTPase"/>
</dbReference>
<dbReference type="GO" id="GO:0015418">
    <property type="term" value="F:ABC-type quaternary ammonium compound transporting activity"/>
    <property type="evidence" value="ECO:0007669"/>
    <property type="project" value="UniProtKB-EC"/>
</dbReference>
<dbReference type="PROSITE" id="PS00211">
    <property type="entry name" value="ABC_TRANSPORTER_1"/>
    <property type="match status" value="1"/>
</dbReference>
<evidence type="ECO:0000256" key="8">
    <source>
        <dbReference type="ARBA" id="ARBA00023136"/>
    </source>
</evidence>
<dbReference type="SUPFAM" id="SSF52540">
    <property type="entry name" value="P-loop containing nucleoside triphosphate hydrolases"/>
    <property type="match status" value="1"/>
</dbReference>
<keyword evidence="1" id="KW-0813">Transport</keyword>
<name>A0A3D9URB4_9MICO</name>
<keyword evidence="2" id="KW-1003">Cell membrane</keyword>
<dbReference type="GO" id="GO:0016887">
    <property type="term" value="F:ATP hydrolysis activity"/>
    <property type="evidence" value="ECO:0007669"/>
    <property type="project" value="InterPro"/>
</dbReference>